<dbReference type="SUPFAM" id="SSF55729">
    <property type="entry name" value="Acyl-CoA N-acyltransferases (Nat)"/>
    <property type="match status" value="1"/>
</dbReference>
<reference evidence="3" key="1">
    <citation type="submission" date="2022-10" db="EMBL/GenBank/DDBJ databases">
        <title>Hoeflea sp. J2-29, isolated from marine algae.</title>
        <authorList>
            <person name="Kristyanto S."/>
            <person name="Kim J.M."/>
            <person name="Jeon C.O."/>
        </authorList>
    </citation>
    <scope>NUCLEOTIDE SEQUENCE</scope>
    <source>
        <strain evidence="3">J2-29</strain>
    </source>
</reference>
<keyword evidence="4" id="KW-1185">Reference proteome</keyword>
<organism evidence="3 4">
    <name type="scientific">Hoeflea ulvae</name>
    <dbReference type="NCBI Taxonomy" id="2983764"/>
    <lineage>
        <taxon>Bacteria</taxon>
        <taxon>Pseudomonadati</taxon>
        <taxon>Pseudomonadota</taxon>
        <taxon>Alphaproteobacteria</taxon>
        <taxon>Hyphomicrobiales</taxon>
        <taxon>Rhizobiaceae</taxon>
        <taxon>Hoeflea</taxon>
    </lineage>
</organism>
<dbReference type="Proteomes" id="UP001081283">
    <property type="component" value="Unassembled WGS sequence"/>
</dbReference>
<evidence type="ECO:0000313" key="4">
    <source>
        <dbReference type="Proteomes" id="UP001081283"/>
    </source>
</evidence>
<evidence type="ECO:0000313" key="3">
    <source>
        <dbReference type="EMBL" id="MCY0094719.1"/>
    </source>
</evidence>
<sequence length="125" mass="13725">MQLRPATPDDAQRLFDWRNDDVTRQMSVSPDPVDWDGHVAWLSARLERAAPGLYIAEADTGDAVGSVRIDGDEISYTVAPAHRGKGVATAMLVLARAEFGEKEPGSNAATRPRSPWRQRPGIWSN</sequence>
<dbReference type="Pfam" id="PF13302">
    <property type="entry name" value="Acetyltransf_3"/>
    <property type="match status" value="1"/>
</dbReference>
<accession>A0ABT3YFP7</accession>
<dbReference type="EMBL" id="JAOVZQ010000001">
    <property type="protein sequence ID" value="MCY0094719.1"/>
    <property type="molecule type" value="Genomic_DNA"/>
</dbReference>
<dbReference type="InterPro" id="IPR016181">
    <property type="entry name" value="Acyl_CoA_acyltransferase"/>
</dbReference>
<protein>
    <submittedName>
        <fullName evidence="3">GNAT family N-acetyltransferase</fullName>
    </submittedName>
</protein>
<feature type="region of interest" description="Disordered" evidence="1">
    <location>
        <begin position="101"/>
        <end position="125"/>
    </location>
</feature>
<proteinExistence type="predicted"/>
<dbReference type="Gene3D" id="3.40.630.30">
    <property type="match status" value="1"/>
</dbReference>
<evidence type="ECO:0000259" key="2">
    <source>
        <dbReference type="PROSITE" id="PS51186"/>
    </source>
</evidence>
<comment type="caution">
    <text evidence="3">The sequence shown here is derived from an EMBL/GenBank/DDBJ whole genome shotgun (WGS) entry which is preliminary data.</text>
</comment>
<dbReference type="CDD" id="cd04301">
    <property type="entry name" value="NAT_SF"/>
    <property type="match status" value="1"/>
</dbReference>
<evidence type="ECO:0000256" key="1">
    <source>
        <dbReference type="SAM" id="MobiDB-lite"/>
    </source>
</evidence>
<dbReference type="PROSITE" id="PS51186">
    <property type="entry name" value="GNAT"/>
    <property type="match status" value="1"/>
</dbReference>
<dbReference type="RefSeq" id="WP_267612651.1">
    <property type="nucleotide sequence ID" value="NZ_JAOVZQ010000001.1"/>
</dbReference>
<gene>
    <name evidence="3" type="ORF">OEG82_11870</name>
</gene>
<name>A0ABT3YFP7_9HYPH</name>
<dbReference type="InterPro" id="IPR000182">
    <property type="entry name" value="GNAT_dom"/>
</dbReference>
<feature type="domain" description="N-acetyltransferase" evidence="2">
    <location>
        <begin position="1"/>
        <end position="125"/>
    </location>
</feature>